<dbReference type="GO" id="GO:0008907">
    <property type="term" value="F:integrase activity"/>
    <property type="evidence" value="ECO:0007669"/>
    <property type="project" value="InterPro"/>
</dbReference>
<protein>
    <submittedName>
        <fullName evidence="2">Integrase DNA-binding domain-containing protein</fullName>
    </submittedName>
</protein>
<dbReference type="AlphaFoldDB" id="A0A9X3KBU4"/>
<dbReference type="Proteomes" id="UP001148455">
    <property type="component" value="Unassembled WGS sequence"/>
</dbReference>
<proteinExistence type="predicted"/>
<dbReference type="SUPFAM" id="SSF54171">
    <property type="entry name" value="DNA-binding domain"/>
    <property type="match status" value="1"/>
</dbReference>
<evidence type="ECO:0000313" key="2">
    <source>
        <dbReference type="EMBL" id="MCZ7694480.1"/>
    </source>
</evidence>
<dbReference type="GO" id="GO:0003677">
    <property type="term" value="F:DNA binding"/>
    <property type="evidence" value="ECO:0007669"/>
    <property type="project" value="UniProtKB-KW"/>
</dbReference>
<reference evidence="2" key="1">
    <citation type="submission" date="2022-12" db="EMBL/GenBank/DDBJ databases">
        <title>Genome of R. gnavus strain RSHDN_123.</title>
        <authorList>
            <person name="Abdugheni R."/>
        </authorList>
    </citation>
    <scope>NUCLEOTIDE SEQUENCE</scope>
    <source>
        <strain evidence="2">RSHDN_123</strain>
    </source>
</reference>
<accession>A0A9X3KBU4</accession>
<dbReference type="Gene3D" id="3.30.160.60">
    <property type="entry name" value="Classic Zinc Finger"/>
    <property type="match status" value="1"/>
</dbReference>
<name>A0A9X3KBU4_MEDGN</name>
<feature type="domain" description="Integrase Tn916-type N-terminal DNA binding" evidence="1">
    <location>
        <begin position="3"/>
        <end position="73"/>
    </location>
</feature>
<gene>
    <name evidence="2" type="ORF">O8D18_10585</name>
</gene>
<dbReference type="EMBL" id="JAPZED010000010">
    <property type="protein sequence ID" value="MCZ7694480.1"/>
    <property type="molecule type" value="Genomic_DNA"/>
</dbReference>
<dbReference type="Pfam" id="PF02920">
    <property type="entry name" value="Integrase_DNA"/>
    <property type="match status" value="1"/>
</dbReference>
<comment type="caution">
    <text evidence="2">The sequence shown here is derived from an EMBL/GenBank/DDBJ whole genome shotgun (WGS) entry which is preliminary data.</text>
</comment>
<evidence type="ECO:0000259" key="1">
    <source>
        <dbReference type="Pfam" id="PF02920"/>
    </source>
</evidence>
<dbReference type="InterPro" id="IPR004191">
    <property type="entry name" value="Integrase_Tn916-type_DNA-bd_N"/>
</dbReference>
<dbReference type="RefSeq" id="WP_269762890.1">
    <property type="nucleotide sequence ID" value="NZ_JAPZEC010000011.1"/>
</dbReference>
<evidence type="ECO:0000313" key="3">
    <source>
        <dbReference type="Proteomes" id="UP001148455"/>
    </source>
</evidence>
<dbReference type="InterPro" id="IPR016177">
    <property type="entry name" value="DNA-bd_dom_sf"/>
</dbReference>
<keyword evidence="2" id="KW-0238">DNA-binding</keyword>
<organism evidence="2 3">
    <name type="scientific">Mediterraneibacter gnavus</name>
    <name type="common">Ruminococcus gnavus</name>
    <dbReference type="NCBI Taxonomy" id="33038"/>
    <lineage>
        <taxon>Bacteria</taxon>
        <taxon>Bacillati</taxon>
        <taxon>Bacillota</taxon>
        <taxon>Clostridia</taxon>
        <taxon>Lachnospirales</taxon>
        <taxon>Lachnospiraceae</taxon>
        <taxon>Mediterraneibacter</taxon>
    </lineage>
</organism>
<sequence length="90" mass="10519">MAERLDSKGRKLRTGEYFDETTGRYKYRYKDVNNKWQTVYSWTLTHNDKVPLGKNQKRGDSLREKEALIQKDLVEEIDSSGGNMSVLSLM</sequence>